<dbReference type="AlphaFoldDB" id="A0A9D1ZAA0"/>
<name>A0A9D1ZAA0_9ACTN</name>
<dbReference type="Proteomes" id="UP000824133">
    <property type="component" value="Unassembled WGS sequence"/>
</dbReference>
<comment type="caution">
    <text evidence="2">The sequence shown here is derived from an EMBL/GenBank/DDBJ whole genome shotgun (WGS) entry which is preliminary data.</text>
</comment>
<reference evidence="2" key="2">
    <citation type="submission" date="2021-04" db="EMBL/GenBank/DDBJ databases">
        <authorList>
            <person name="Gilroy R."/>
        </authorList>
    </citation>
    <scope>NUCLEOTIDE SEQUENCE</scope>
    <source>
        <strain evidence="2">ChiHjej10B9-743</strain>
    </source>
</reference>
<accession>A0A9D1ZAA0</accession>
<protein>
    <submittedName>
        <fullName evidence="2">Uncharacterized protein</fullName>
    </submittedName>
</protein>
<feature type="transmembrane region" description="Helical" evidence="1">
    <location>
        <begin position="32"/>
        <end position="54"/>
    </location>
</feature>
<proteinExistence type="predicted"/>
<reference evidence="2" key="1">
    <citation type="journal article" date="2021" name="PeerJ">
        <title>Extensive microbial diversity within the chicken gut microbiome revealed by metagenomics and culture.</title>
        <authorList>
            <person name="Gilroy R."/>
            <person name="Ravi A."/>
            <person name="Getino M."/>
            <person name="Pursley I."/>
            <person name="Horton D.L."/>
            <person name="Alikhan N.F."/>
            <person name="Baker D."/>
            <person name="Gharbi K."/>
            <person name="Hall N."/>
            <person name="Watson M."/>
            <person name="Adriaenssens E.M."/>
            <person name="Foster-Nyarko E."/>
            <person name="Jarju S."/>
            <person name="Secka A."/>
            <person name="Antonio M."/>
            <person name="Oren A."/>
            <person name="Chaudhuri R.R."/>
            <person name="La Ragione R."/>
            <person name="Hildebrand F."/>
            <person name="Pallen M.J."/>
        </authorList>
    </citation>
    <scope>NUCLEOTIDE SEQUENCE</scope>
    <source>
        <strain evidence="2">ChiHjej10B9-743</strain>
    </source>
</reference>
<keyword evidence="1" id="KW-0472">Membrane</keyword>
<dbReference type="EMBL" id="DXCP01000003">
    <property type="protein sequence ID" value="HIY78912.1"/>
    <property type="molecule type" value="Genomic_DNA"/>
</dbReference>
<evidence type="ECO:0000313" key="2">
    <source>
        <dbReference type="EMBL" id="HIY78912.1"/>
    </source>
</evidence>
<evidence type="ECO:0000256" key="1">
    <source>
        <dbReference type="SAM" id="Phobius"/>
    </source>
</evidence>
<keyword evidence="1" id="KW-1133">Transmembrane helix</keyword>
<organism evidence="2 3">
    <name type="scientific">Candidatus Olsenella excrementavium</name>
    <dbReference type="NCBI Taxonomy" id="2838709"/>
    <lineage>
        <taxon>Bacteria</taxon>
        <taxon>Bacillati</taxon>
        <taxon>Actinomycetota</taxon>
        <taxon>Coriobacteriia</taxon>
        <taxon>Coriobacteriales</taxon>
        <taxon>Atopobiaceae</taxon>
        <taxon>Olsenella</taxon>
    </lineage>
</organism>
<sequence>MVSMKRGGSHDLVSELVSRPWSREENRALRRLLGRAALAALALIVALLALNALAASMGYGSF</sequence>
<evidence type="ECO:0000313" key="3">
    <source>
        <dbReference type="Proteomes" id="UP000824133"/>
    </source>
</evidence>
<gene>
    <name evidence="2" type="ORF">IAA42_00495</name>
</gene>
<keyword evidence="1" id="KW-0812">Transmembrane</keyword>